<protein>
    <recommendedName>
        <fullName evidence="7">Amino acid transporter transmembrane domain-containing protein</fullName>
    </recommendedName>
</protein>
<feature type="transmembrane region" description="Helical" evidence="6">
    <location>
        <begin position="67"/>
        <end position="90"/>
    </location>
</feature>
<gene>
    <name evidence="8" type="ORF">Zmor_007011</name>
</gene>
<feature type="transmembrane region" description="Helical" evidence="6">
    <location>
        <begin position="200"/>
        <end position="218"/>
    </location>
</feature>
<feature type="transmembrane region" description="Helical" evidence="6">
    <location>
        <begin position="264"/>
        <end position="282"/>
    </location>
</feature>
<feature type="transmembrane region" description="Helical" evidence="6">
    <location>
        <begin position="160"/>
        <end position="180"/>
    </location>
</feature>
<dbReference type="Pfam" id="PF01490">
    <property type="entry name" value="Aa_trans"/>
    <property type="match status" value="1"/>
</dbReference>
<dbReference type="EMBL" id="JALNTZ010000002">
    <property type="protein sequence ID" value="KAJ3662674.1"/>
    <property type="molecule type" value="Genomic_DNA"/>
</dbReference>
<feature type="transmembrane region" description="Helical" evidence="6">
    <location>
        <begin position="405"/>
        <end position="434"/>
    </location>
</feature>
<keyword evidence="4 6" id="KW-0472">Membrane</keyword>
<dbReference type="AlphaFoldDB" id="A0AA38IXB7"/>
<evidence type="ECO:0000256" key="2">
    <source>
        <dbReference type="ARBA" id="ARBA00022692"/>
    </source>
</evidence>
<sequence>MEMVEDRKKMHRQKKTEGMVTRKRMNGRTERKRKVFFWNVTGLKNRRRPFLIVQGTDVTGQKHPNNYFITIMHCIKGLIGTGIYAMGSAFSSSGMLLGPVSAVFVWFLSLHCQHILIKACVKITDKEPVEVLPSFAETVEYTMEDSSSNWIKKLSRGSGIVTDVFLLIAQYGYCVVYLVFVSRHIGEIAAAHGWEQNYRVILVIVLIPMWISALLGNLKLLLPFSMIANIVMWIGIVCILYYSVQDLPDISERDLVSHAERLPVFFGIILFAFAGITFIIPVRSEMKNPESFTKLFGELNMAMFVALIFSVLVGILAFWKWGDDVEGSAFLNLPQEDVLAQVTKILISISVMFTYTLHMYVPFEILYPRFNRRFGPFKYPVLAMYLYRSAAVLMTYAMANISSNIALFIALVGAGAGAVLNLLFPALLDLAMGYGELTVVVIIKDVFIIILAFAGGITGTVLSIIDIINEFE</sequence>
<keyword evidence="9" id="KW-1185">Reference proteome</keyword>
<feature type="transmembrane region" description="Helical" evidence="6">
    <location>
        <begin position="342"/>
        <end position="367"/>
    </location>
</feature>
<feature type="transmembrane region" description="Helical" evidence="6">
    <location>
        <begin position="225"/>
        <end position="244"/>
    </location>
</feature>
<dbReference type="GO" id="GO:0005774">
    <property type="term" value="C:vacuolar membrane"/>
    <property type="evidence" value="ECO:0007669"/>
    <property type="project" value="TreeGrafter"/>
</dbReference>
<feature type="transmembrane region" description="Helical" evidence="6">
    <location>
        <begin position="302"/>
        <end position="322"/>
    </location>
</feature>
<evidence type="ECO:0000256" key="5">
    <source>
        <dbReference type="SAM" id="MobiDB-lite"/>
    </source>
</evidence>
<proteinExistence type="predicted"/>
<evidence type="ECO:0000313" key="9">
    <source>
        <dbReference type="Proteomes" id="UP001168821"/>
    </source>
</evidence>
<keyword evidence="2 6" id="KW-0812">Transmembrane</keyword>
<dbReference type="Proteomes" id="UP001168821">
    <property type="component" value="Unassembled WGS sequence"/>
</dbReference>
<evidence type="ECO:0000256" key="6">
    <source>
        <dbReference type="SAM" id="Phobius"/>
    </source>
</evidence>
<evidence type="ECO:0000256" key="1">
    <source>
        <dbReference type="ARBA" id="ARBA00004141"/>
    </source>
</evidence>
<comment type="subcellular location">
    <subcellularLocation>
        <location evidence="1">Membrane</location>
        <topology evidence="1">Multi-pass membrane protein</topology>
    </subcellularLocation>
</comment>
<accession>A0AA38IXB7</accession>
<organism evidence="8 9">
    <name type="scientific">Zophobas morio</name>
    <dbReference type="NCBI Taxonomy" id="2755281"/>
    <lineage>
        <taxon>Eukaryota</taxon>
        <taxon>Metazoa</taxon>
        <taxon>Ecdysozoa</taxon>
        <taxon>Arthropoda</taxon>
        <taxon>Hexapoda</taxon>
        <taxon>Insecta</taxon>
        <taxon>Pterygota</taxon>
        <taxon>Neoptera</taxon>
        <taxon>Endopterygota</taxon>
        <taxon>Coleoptera</taxon>
        <taxon>Polyphaga</taxon>
        <taxon>Cucujiformia</taxon>
        <taxon>Tenebrionidae</taxon>
        <taxon>Zophobas</taxon>
    </lineage>
</organism>
<evidence type="ECO:0000256" key="3">
    <source>
        <dbReference type="ARBA" id="ARBA00022989"/>
    </source>
</evidence>
<dbReference type="InterPro" id="IPR013057">
    <property type="entry name" value="AA_transpt_TM"/>
</dbReference>
<dbReference type="GO" id="GO:0015179">
    <property type="term" value="F:L-amino acid transmembrane transporter activity"/>
    <property type="evidence" value="ECO:0007669"/>
    <property type="project" value="TreeGrafter"/>
</dbReference>
<dbReference type="PANTHER" id="PTHR22950:SF349">
    <property type="entry name" value="AMINO ACID TRANSPORTER TRANSMEMBRANE DOMAIN-CONTAINING PROTEIN"/>
    <property type="match status" value="1"/>
</dbReference>
<keyword evidence="3 6" id="KW-1133">Transmembrane helix</keyword>
<name>A0AA38IXB7_9CUCU</name>
<feature type="transmembrane region" description="Helical" evidence="6">
    <location>
        <begin position="96"/>
        <end position="117"/>
    </location>
</feature>
<evidence type="ECO:0000259" key="7">
    <source>
        <dbReference type="Pfam" id="PF01490"/>
    </source>
</evidence>
<feature type="transmembrane region" description="Helical" evidence="6">
    <location>
        <begin position="379"/>
        <end position="399"/>
    </location>
</feature>
<comment type="caution">
    <text evidence="8">The sequence shown here is derived from an EMBL/GenBank/DDBJ whole genome shotgun (WGS) entry which is preliminary data.</text>
</comment>
<evidence type="ECO:0000256" key="4">
    <source>
        <dbReference type="ARBA" id="ARBA00023136"/>
    </source>
</evidence>
<feature type="transmembrane region" description="Helical" evidence="6">
    <location>
        <begin position="446"/>
        <end position="468"/>
    </location>
</feature>
<reference evidence="8" key="1">
    <citation type="journal article" date="2023" name="G3 (Bethesda)">
        <title>Whole genome assemblies of Zophobas morio and Tenebrio molitor.</title>
        <authorList>
            <person name="Kaur S."/>
            <person name="Stinson S.A."/>
            <person name="diCenzo G.C."/>
        </authorList>
    </citation>
    <scope>NUCLEOTIDE SEQUENCE</scope>
    <source>
        <strain evidence="8">QUZm001</strain>
    </source>
</reference>
<feature type="region of interest" description="Disordered" evidence="5">
    <location>
        <begin position="1"/>
        <end position="25"/>
    </location>
</feature>
<dbReference type="PANTHER" id="PTHR22950">
    <property type="entry name" value="AMINO ACID TRANSPORTER"/>
    <property type="match status" value="1"/>
</dbReference>
<evidence type="ECO:0000313" key="8">
    <source>
        <dbReference type="EMBL" id="KAJ3662674.1"/>
    </source>
</evidence>
<feature type="domain" description="Amino acid transporter transmembrane" evidence="7">
    <location>
        <begin position="68"/>
        <end position="464"/>
    </location>
</feature>